<dbReference type="PROSITE" id="PS50053">
    <property type="entry name" value="UBIQUITIN_2"/>
    <property type="match status" value="1"/>
</dbReference>
<dbReference type="Proteomes" id="UP001178507">
    <property type="component" value="Unassembled WGS sequence"/>
</dbReference>
<sequence>AHIKVLIQKGFIPHGEIMTVYVKPTWKLRVLRHYVSAKWGYNPSWLRFVDGVGNALLENLSFRENHMKENQTITLLFRLQGGVINRFLKREEAVPHLKNRATKGIIKTEVPQMELGQDFDNFISSFKRSIDDIKMLRTQGVNVIESGLRQISESDLSDIKQIMSYSKRNGTTEQRLPKLIEILFPHIIKLTSASKALTRLQEETVVDLIGIYVEQFHSFTDGQVQFQNEPFLQSVEKEIIRRSLLNNQVNASSEQEQARCLIS</sequence>
<accession>A0AA36IGF6</accession>
<proteinExistence type="predicted"/>
<feature type="non-terminal residue" evidence="2">
    <location>
        <position position="1"/>
    </location>
</feature>
<organism evidence="2 3">
    <name type="scientific">Effrenium voratum</name>
    <dbReference type="NCBI Taxonomy" id="2562239"/>
    <lineage>
        <taxon>Eukaryota</taxon>
        <taxon>Sar</taxon>
        <taxon>Alveolata</taxon>
        <taxon>Dinophyceae</taxon>
        <taxon>Suessiales</taxon>
        <taxon>Symbiodiniaceae</taxon>
        <taxon>Effrenium</taxon>
    </lineage>
</organism>
<evidence type="ECO:0000259" key="1">
    <source>
        <dbReference type="PROSITE" id="PS50053"/>
    </source>
</evidence>
<reference evidence="2" key="1">
    <citation type="submission" date="2023-08" db="EMBL/GenBank/DDBJ databases">
        <authorList>
            <person name="Chen Y."/>
            <person name="Shah S."/>
            <person name="Dougan E. K."/>
            <person name="Thang M."/>
            <person name="Chan C."/>
        </authorList>
    </citation>
    <scope>NUCLEOTIDE SEQUENCE</scope>
</reference>
<evidence type="ECO:0000313" key="3">
    <source>
        <dbReference type="Proteomes" id="UP001178507"/>
    </source>
</evidence>
<name>A0AA36IGF6_9DINO</name>
<protein>
    <recommendedName>
        <fullName evidence="1">Ubiquitin-like domain-containing protein</fullName>
    </recommendedName>
</protein>
<dbReference type="SUPFAM" id="SSF54236">
    <property type="entry name" value="Ubiquitin-like"/>
    <property type="match status" value="1"/>
</dbReference>
<dbReference type="InterPro" id="IPR000626">
    <property type="entry name" value="Ubiquitin-like_dom"/>
</dbReference>
<keyword evidence="3" id="KW-1185">Reference proteome</keyword>
<gene>
    <name evidence="2" type="ORF">EVOR1521_LOCUS13006</name>
</gene>
<dbReference type="AlphaFoldDB" id="A0AA36IGF6"/>
<evidence type="ECO:0000313" key="2">
    <source>
        <dbReference type="EMBL" id="CAJ1386813.1"/>
    </source>
</evidence>
<comment type="caution">
    <text evidence="2">The sequence shown here is derived from an EMBL/GenBank/DDBJ whole genome shotgun (WGS) entry which is preliminary data.</text>
</comment>
<dbReference type="EMBL" id="CAUJNA010001420">
    <property type="protein sequence ID" value="CAJ1386813.1"/>
    <property type="molecule type" value="Genomic_DNA"/>
</dbReference>
<dbReference type="InterPro" id="IPR029071">
    <property type="entry name" value="Ubiquitin-like_domsf"/>
</dbReference>
<feature type="domain" description="Ubiquitin-like" evidence="1">
    <location>
        <begin position="1"/>
        <end position="82"/>
    </location>
</feature>